<reference evidence="2 3" key="1">
    <citation type="submission" date="2021-01" db="EMBL/GenBank/DDBJ databases">
        <title>Whole genome shotgun sequence of Catellatospora citrea NBRC 14495.</title>
        <authorList>
            <person name="Komaki H."/>
            <person name="Tamura T."/>
        </authorList>
    </citation>
    <scope>NUCLEOTIDE SEQUENCE [LARGE SCALE GENOMIC DNA]</scope>
    <source>
        <strain evidence="2 3">NBRC 14495</strain>
    </source>
</reference>
<proteinExistence type="predicted"/>
<accession>A0A8J3P0N2</accession>
<evidence type="ECO:0000313" key="3">
    <source>
        <dbReference type="Proteomes" id="UP000659904"/>
    </source>
</evidence>
<keyword evidence="1" id="KW-1133">Transmembrane helix</keyword>
<sequence>MTGQPRSVWRGTADGSRTAMMMLVAAGASFGAAAVLISAVGPRVAVLAAAYVVTGAVLVLYAALVLVLRALTSWRVVTRIDSQALRVASWPLPWYRTTVAVDAVHAVQTVEAGPSRHDVLWWLLAPRDGRYVVRHGPALRLVLASGCTMTVSVDGADEALAAFGEPKAHTTTGRT</sequence>
<dbReference type="Proteomes" id="UP000659904">
    <property type="component" value="Unassembled WGS sequence"/>
</dbReference>
<organism evidence="2 3">
    <name type="scientific">Catellatospora citrea</name>
    <dbReference type="NCBI Taxonomy" id="53366"/>
    <lineage>
        <taxon>Bacteria</taxon>
        <taxon>Bacillati</taxon>
        <taxon>Actinomycetota</taxon>
        <taxon>Actinomycetes</taxon>
        <taxon>Micromonosporales</taxon>
        <taxon>Micromonosporaceae</taxon>
        <taxon>Catellatospora</taxon>
    </lineage>
</organism>
<evidence type="ECO:0000256" key="1">
    <source>
        <dbReference type="SAM" id="Phobius"/>
    </source>
</evidence>
<keyword evidence="1" id="KW-0812">Transmembrane</keyword>
<feature type="transmembrane region" description="Helical" evidence="1">
    <location>
        <begin position="46"/>
        <end position="71"/>
    </location>
</feature>
<name>A0A8J3P0N2_9ACTN</name>
<evidence type="ECO:0000313" key="2">
    <source>
        <dbReference type="EMBL" id="GIF99026.1"/>
    </source>
</evidence>
<keyword evidence="3" id="KW-1185">Reference proteome</keyword>
<protein>
    <submittedName>
        <fullName evidence="2">Uncharacterized protein</fullName>
    </submittedName>
</protein>
<gene>
    <name evidence="2" type="ORF">Cci01nite_41200</name>
</gene>
<dbReference type="EMBL" id="BONH01000018">
    <property type="protein sequence ID" value="GIF99026.1"/>
    <property type="molecule type" value="Genomic_DNA"/>
</dbReference>
<comment type="caution">
    <text evidence="2">The sequence shown here is derived from an EMBL/GenBank/DDBJ whole genome shotgun (WGS) entry which is preliminary data.</text>
</comment>
<dbReference type="AlphaFoldDB" id="A0A8J3P0N2"/>
<dbReference type="RefSeq" id="WP_120318962.1">
    <property type="nucleotide sequence ID" value="NZ_BONH01000018.1"/>
</dbReference>
<feature type="transmembrane region" description="Helical" evidence="1">
    <location>
        <begin position="21"/>
        <end position="40"/>
    </location>
</feature>
<keyword evidence="1" id="KW-0472">Membrane</keyword>